<evidence type="ECO:0000256" key="1">
    <source>
        <dbReference type="SAM" id="Phobius"/>
    </source>
</evidence>
<keyword evidence="1" id="KW-0812">Transmembrane</keyword>
<dbReference type="OrthoDB" id="1425703at2"/>
<dbReference type="Proteomes" id="UP000184731">
    <property type="component" value="Chromosome"/>
</dbReference>
<accession>A0A1L4D0R1</accession>
<dbReference type="EMBL" id="CP017834">
    <property type="protein sequence ID" value="APJ03777.1"/>
    <property type="molecule type" value="Genomic_DNA"/>
</dbReference>
<reference evidence="2 3" key="1">
    <citation type="submission" date="2016-10" db="EMBL/GenBank/DDBJ databases">
        <title>Silvanigrella aquatica sp. nov., isolated from a freshwater lake located in the Black Forest, Germany, description of Silvanigrellaceae fam. nov., Silvanigrellales ord. nov., reclassification of the order Bdellovibrionales in the class Oligoflexia, reclassification of the families Bacteriovoracaceae and Halobacteriovoraceae in the new order Bacteriovoracales ord. nov., and reclassification of the family Pseudobacteriovoracaceae in the order Oligoflexiales.</title>
        <authorList>
            <person name="Hahn M.W."/>
            <person name="Schmidt J."/>
            <person name="Koll U."/>
            <person name="Rohde M."/>
            <person name="Verbag S."/>
            <person name="Pitt A."/>
            <person name="Nakai R."/>
            <person name="Naganuma T."/>
            <person name="Lang E."/>
        </authorList>
    </citation>
    <scope>NUCLEOTIDE SEQUENCE [LARGE SCALE GENOMIC DNA]</scope>
    <source>
        <strain evidence="2 3">MWH-Nonnen-W8red</strain>
    </source>
</reference>
<dbReference type="Pfam" id="PF12787">
    <property type="entry name" value="EcsC"/>
    <property type="match status" value="1"/>
</dbReference>
<dbReference type="KEGG" id="saqi:AXG55_07605"/>
<dbReference type="RefSeq" id="WP_148697519.1">
    <property type="nucleotide sequence ID" value="NZ_CP017834.1"/>
</dbReference>
<organism evidence="2 3">
    <name type="scientific">Silvanigrella aquatica</name>
    <dbReference type="NCBI Taxonomy" id="1915309"/>
    <lineage>
        <taxon>Bacteria</taxon>
        <taxon>Pseudomonadati</taxon>
        <taxon>Bdellovibrionota</taxon>
        <taxon>Oligoflexia</taxon>
        <taxon>Silvanigrellales</taxon>
        <taxon>Silvanigrellaceae</taxon>
        <taxon>Silvanigrella</taxon>
    </lineage>
</organism>
<keyword evidence="1" id="KW-1133">Transmembrane helix</keyword>
<dbReference type="AlphaFoldDB" id="A0A1L4D0R1"/>
<evidence type="ECO:0000313" key="2">
    <source>
        <dbReference type="EMBL" id="APJ03777.1"/>
    </source>
</evidence>
<keyword evidence="3" id="KW-1185">Reference proteome</keyword>
<proteinExistence type="predicted"/>
<protein>
    <submittedName>
        <fullName evidence="2">EcsC family protein</fullName>
    </submittedName>
</protein>
<dbReference type="STRING" id="1915309.AXG55_07605"/>
<evidence type="ECO:0000313" key="3">
    <source>
        <dbReference type="Proteomes" id="UP000184731"/>
    </source>
</evidence>
<name>A0A1L4D0R1_9BACT</name>
<feature type="transmembrane region" description="Helical" evidence="1">
    <location>
        <begin position="62"/>
        <end position="80"/>
    </location>
</feature>
<sequence>MSNKLNETLIMKALDWAYEKAISHSLPGIESSFTLAEEYSKQEGSLDEQIDSLIKWQNAKSAAFGFTMGLGGVLTIPIAIPANVASVLFVQVRMIAAIAIMNGYDVKDDRVKTMIFACMCGSAGSEILKNVGIEIGTKLFQNVLQKLSQETIQKINNAVALRLLSRFGGLGAINIGKAVPLLGAVIGGTFDGFTTNVIGKVAKKAFFKKI</sequence>
<keyword evidence="1" id="KW-0472">Membrane</keyword>
<gene>
    <name evidence="2" type="ORF">AXG55_07605</name>
</gene>
<dbReference type="InterPro" id="IPR024787">
    <property type="entry name" value="EcsC"/>
</dbReference>